<dbReference type="GO" id="GO:0061651">
    <property type="term" value="F:Atg12 conjugating enzyme activity"/>
    <property type="evidence" value="ECO:0007669"/>
    <property type="project" value="TreeGrafter"/>
</dbReference>
<dbReference type="InterPro" id="IPR007135">
    <property type="entry name" value="Atg3/Atg10"/>
</dbReference>
<evidence type="ECO:0000256" key="4">
    <source>
        <dbReference type="ARBA" id="ARBA00022786"/>
    </source>
</evidence>
<accession>A0A1B8B1T3</accession>
<feature type="transmembrane region" description="Helical" evidence="8">
    <location>
        <begin position="212"/>
        <end position="229"/>
    </location>
</feature>
<proteinExistence type="inferred from homology"/>
<dbReference type="Proteomes" id="UP000091967">
    <property type="component" value="Unassembled WGS sequence"/>
</dbReference>
<dbReference type="AlphaFoldDB" id="A0A1B8B1T3"/>
<sequence>MSIENFPSLNSEEFTEACHHLDRQYCQASLGPERAQWKLRLCNALCTDFSYGGGFTTYIQIRRPLEFDLDHRDLSLDLDGFSFSDEKSHHVSIVEDKDMIDAEEADEAALIRQRARPEIAMVEYEIHLHPTYRVPCLWFTLRNLPADEPAFDVDTVFRRLVPDEYKAGLRALGNVGGISADHHPITGVPSFFVHPCLLGDAISKFECDRTNYLMIWLGLVGGCVGLWVPKEMAMQ</sequence>
<name>A0A1B8B1T3_FUSPO</name>
<evidence type="ECO:0000256" key="3">
    <source>
        <dbReference type="ARBA" id="ARBA00022679"/>
    </source>
</evidence>
<reference evidence="9 10" key="1">
    <citation type="submission" date="2016-06" db="EMBL/GenBank/DDBJ databases">
        <title>Living apart together: crosstalk between the core and supernumerary genomes in a fungal plant pathogen.</title>
        <authorList>
            <person name="Vanheule A."/>
            <person name="Audenaert K."/>
            <person name="Warris S."/>
            <person name="Van De Geest H."/>
            <person name="Schijlen E."/>
            <person name="Hofte M."/>
            <person name="De Saeger S."/>
            <person name="Haesaert G."/>
            <person name="Waalwijk C."/>
            <person name="Van Der Lee T."/>
        </authorList>
    </citation>
    <scope>NUCLEOTIDE SEQUENCE [LARGE SCALE GENOMIC DNA]</scope>
    <source>
        <strain evidence="9 10">2516</strain>
    </source>
</reference>
<dbReference type="Pfam" id="PF03987">
    <property type="entry name" value="Autophagy_act_C"/>
    <property type="match status" value="1"/>
</dbReference>
<keyword evidence="3" id="KW-0808">Transferase</keyword>
<organism evidence="9 10">
    <name type="scientific">Fusarium poae</name>
    <dbReference type="NCBI Taxonomy" id="36050"/>
    <lineage>
        <taxon>Eukaryota</taxon>
        <taxon>Fungi</taxon>
        <taxon>Dikarya</taxon>
        <taxon>Ascomycota</taxon>
        <taxon>Pezizomycotina</taxon>
        <taxon>Sordariomycetes</taxon>
        <taxon>Hypocreomycetidae</taxon>
        <taxon>Hypocreales</taxon>
        <taxon>Nectriaceae</taxon>
        <taxon>Fusarium</taxon>
    </lineage>
</organism>
<dbReference type="GO" id="GO:0015031">
    <property type="term" value="P:protein transport"/>
    <property type="evidence" value="ECO:0007669"/>
    <property type="project" value="UniProtKB-KW"/>
</dbReference>
<dbReference type="PANTHER" id="PTHR14957">
    <property type="entry name" value="UBIQUITIN-LIKE-CONJUGATING ENZYME ATG10"/>
    <property type="match status" value="1"/>
</dbReference>
<gene>
    <name evidence="9" type="ORF">FPOA_00617</name>
</gene>
<evidence type="ECO:0000256" key="1">
    <source>
        <dbReference type="ARBA" id="ARBA00005696"/>
    </source>
</evidence>
<keyword evidence="8" id="KW-1133">Transmembrane helix</keyword>
<evidence type="ECO:0000256" key="2">
    <source>
        <dbReference type="ARBA" id="ARBA00021099"/>
    </source>
</evidence>
<keyword evidence="10" id="KW-1185">Reference proteome</keyword>
<dbReference type="OMA" id="RVPCLWF"/>
<keyword evidence="8" id="KW-0812">Transmembrane</keyword>
<evidence type="ECO:0000256" key="8">
    <source>
        <dbReference type="SAM" id="Phobius"/>
    </source>
</evidence>
<evidence type="ECO:0000256" key="5">
    <source>
        <dbReference type="ARBA" id="ARBA00022927"/>
    </source>
</evidence>
<dbReference type="Gene3D" id="3.30.1460.50">
    <property type="match status" value="1"/>
</dbReference>
<keyword evidence="8" id="KW-0472">Membrane</keyword>
<keyword evidence="5" id="KW-0813">Transport</keyword>
<dbReference type="GO" id="GO:0005829">
    <property type="term" value="C:cytosol"/>
    <property type="evidence" value="ECO:0007669"/>
    <property type="project" value="TreeGrafter"/>
</dbReference>
<keyword evidence="4" id="KW-0833">Ubl conjugation pathway</keyword>
<keyword evidence="6" id="KW-0072">Autophagy</keyword>
<evidence type="ECO:0000313" key="10">
    <source>
        <dbReference type="Proteomes" id="UP000091967"/>
    </source>
</evidence>
<comment type="caution">
    <text evidence="9">The sequence shown here is derived from an EMBL/GenBank/DDBJ whole genome shotgun (WGS) entry which is preliminary data.</text>
</comment>
<dbReference type="STRING" id="36050.A0A1B8B1T3"/>
<evidence type="ECO:0000256" key="6">
    <source>
        <dbReference type="ARBA" id="ARBA00023006"/>
    </source>
</evidence>
<dbReference type="GO" id="GO:0032446">
    <property type="term" value="P:protein modification by small protein conjugation"/>
    <property type="evidence" value="ECO:0007669"/>
    <property type="project" value="TreeGrafter"/>
</dbReference>
<keyword evidence="5" id="KW-0653">Protein transport</keyword>
<dbReference type="PANTHER" id="PTHR14957:SF1">
    <property type="entry name" value="UBIQUITIN-LIKE-CONJUGATING ENZYME ATG10"/>
    <property type="match status" value="1"/>
</dbReference>
<protein>
    <recommendedName>
        <fullName evidence="2">Ubiquitin-like-conjugating enzyme ATG10</fullName>
    </recommendedName>
    <alternativeName>
        <fullName evidence="7">Autophagy-related protein 10</fullName>
    </alternativeName>
</protein>
<evidence type="ECO:0000256" key="7">
    <source>
        <dbReference type="ARBA" id="ARBA00029833"/>
    </source>
</evidence>
<evidence type="ECO:0000313" key="9">
    <source>
        <dbReference type="EMBL" id="OBS26675.1"/>
    </source>
</evidence>
<dbReference type="EMBL" id="LYXU01000001">
    <property type="protein sequence ID" value="OBS26675.1"/>
    <property type="molecule type" value="Genomic_DNA"/>
</dbReference>
<dbReference type="GO" id="GO:0000422">
    <property type="term" value="P:autophagy of mitochondrion"/>
    <property type="evidence" value="ECO:0007669"/>
    <property type="project" value="TreeGrafter"/>
</dbReference>
<dbReference type="OrthoDB" id="4089664at2759"/>
<dbReference type="GO" id="GO:0000045">
    <property type="term" value="P:autophagosome assembly"/>
    <property type="evidence" value="ECO:0007669"/>
    <property type="project" value="TreeGrafter"/>
</dbReference>
<comment type="similarity">
    <text evidence="1">Belongs to the ATG10 family.</text>
</comment>